<dbReference type="EMBL" id="CAUOFW020003225">
    <property type="protein sequence ID" value="CAK9158685.1"/>
    <property type="molecule type" value="Genomic_DNA"/>
</dbReference>
<gene>
    <name evidence="2" type="ORF">ILEXP_LOCUS27349</name>
</gene>
<organism evidence="2 3">
    <name type="scientific">Ilex paraguariensis</name>
    <name type="common">yerba mate</name>
    <dbReference type="NCBI Taxonomy" id="185542"/>
    <lineage>
        <taxon>Eukaryota</taxon>
        <taxon>Viridiplantae</taxon>
        <taxon>Streptophyta</taxon>
        <taxon>Embryophyta</taxon>
        <taxon>Tracheophyta</taxon>
        <taxon>Spermatophyta</taxon>
        <taxon>Magnoliopsida</taxon>
        <taxon>eudicotyledons</taxon>
        <taxon>Gunneridae</taxon>
        <taxon>Pentapetalae</taxon>
        <taxon>asterids</taxon>
        <taxon>campanulids</taxon>
        <taxon>Aquifoliales</taxon>
        <taxon>Aquifoliaceae</taxon>
        <taxon>Ilex</taxon>
    </lineage>
</organism>
<dbReference type="AlphaFoldDB" id="A0ABC8SS76"/>
<comment type="caution">
    <text evidence="2">The sequence shown here is derived from an EMBL/GenBank/DDBJ whole genome shotgun (WGS) entry which is preliminary data.</text>
</comment>
<reference evidence="2 3" key="1">
    <citation type="submission" date="2024-02" db="EMBL/GenBank/DDBJ databases">
        <authorList>
            <person name="Vignale AGUSTIN F."/>
            <person name="Sosa J E."/>
            <person name="Modenutti C."/>
        </authorList>
    </citation>
    <scope>NUCLEOTIDE SEQUENCE [LARGE SCALE GENOMIC DNA]</scope>
</reference>
<dbReference type="Proteomes" id="UP001642360">
    <property type="component" value="Unassembled WGS sequence"/>
</dbReference>
<name>A0ABC8SS76_9AQUA</name>
<accession>A0ABC8SS76</accession>
<protein>
    <submittedName>
        <fullName evidence="2">Uncharacterized protein</fullName>
    </submittedName>
</protein>
<evidence type="ECO:0000313" key="2">
    <source>
        <dbReference type="EMBL" id="CAK9158685.1"/>
    </source>
</evidence>
<keyword evidence="3" id="KW-1185">Reference proteome</keyword>
<evidence type="ECO:0000313" key="3">
    <source>
        <dbReference type="Proteomes" id="UP001642360"/>
    </source>
</evidence>
<evidence type="ECO:0000256" key="1">
    <source>
        <dbReference type="SAM" id="MobiDB-lite"/>
    </source>
</evidence>
<proteinExistence type="predicted"/>
<feature type="region of interest" description="Disordered" evidence="1">
    <location>
        <begin position="1"/>
        <end position="31"/>
    </location>
</feature>
<sequence length="100" mass="11520">MERGRSPTVGAKELTTSTLPRKSKKREMERGRVPTNFTDLVLERIRVLELHLSMSRPAKLLLKSDQSSHQLASQQTLSQRCLYPIIRQDLISPLSRKSHR</sequence>